<evidence type="ECO:0000256" key="1">
    <source>
        <dbReference type="SAM" id="MobiDB-lite"/>
    </source>
</evidence>
<evidence type="ECO:0008006" key="4">
    <source>
        <dbReference type="Google" id="ProtNLM"/>
    </source>
</evidence>
<dbReference type="Proteomes" id="UP001519064">
    <property type="component" value="Unassembled WGS sequence"/>
</dbReference>
<protein>
    <recommendedName>
        <fullName evidence="4">DUF3618 domain-containing protein</fullName>
    </recommendedName>
</protein>
<proteinExistence type="predicted"/>
<reference evidence="2 3" key="1">
    <citation type="submission" date="2020-11" db="EMBL/GenBank/DDBJ databases">
        <title>Streptomyces spirodelae sp. nov., isolated from duckweed.</title>
        <authorList>
            <person name="Saimee Y."/>
            <person name="Duangmal K."/>
        </authorList>
    </citation>
    <scope>NUCLEOTIDE SEQUENCE [LARGE SCALE GENOMIC DNA]</scope>
    <source>
        <strain evidence="2 3">S16-07</strain>
    </source>
</reference>
<feature type="non-terminal residue" evidence="2">
    <location>
        <position position="66"/>
    </location>
</feature>
<evidence type="ECO:0000313" key="2">
    <source>
        <dbReference type="EMBL" id="MBO8195985.1"/>
    </source>
</evidence>
<gene>
    <name evidence="2" type="ORF">ITI46_30705</name>
</gene>
<comment type="caution">
    <text evidence="2">The sequence shown here is derived from an EMBL/GenBank/DDBJ whole genome shotgun (WGS) entry which is preliminary data.</text>
</comment>
<sequence length="66" mass="7029">MSATGTRKGREEVRSTGPARTVDQVAKLSAELSARLAAARDAHQVRDAHQARNEPDPQVPGPDAEP</sequence>
<name>A0ABS3XL09_9ACTN</name>
<feature type="region of interest" description="Disordered" evidence="1">
    <location>
        <begin position="38"/>
        <end position="66"/>
    </location>
</feature>
<organism evidence="2 3">
    <name type="scientific">Streptomyces oryzae</name>
    <dbReference type="NCBI Taxonomy" id="1434886"/>
    <lineage>
        <taxon>Bacteria</taxon>
        <taxon>Bacillati</taxon>
        <taxon>Actinomycetota</taxon>
        <taxon>Actinomycetes</taxon>
        <taxon>Kitasatosporales</taxon>
        <taxon>Streptomycetaceae</taxon>
        <taxon>Streptomyces</taxon>
    </lineage>
</organism>
<feature type="region of interest" description="Disordered" evidence="1">
    <location>
        <begin position="1"/>
        <end position="24"/>
    </location>
</feature>
<accession>A0ABS3XL09</accession>
<evidence type="ECO:0000313" key="3">
    <source>
        <dbReference type="Proteomes" id="UP001519064"/>
    </source>
</evidence>
<dbReference type="RefSeq" id="WP_209243197.1">
    <property type="nucleotide sequence ID" value="NZ_JADKMA010000238.1"/>
</dbReference>
<feature type="compositionally biased region" description="Basic and acidic residues" evidence="1">
    <location>
        <begin position="38"/>
        <end position="55"/>
    </location>
</feature>
<dbReference type="EMBL" id="JADKMA010000238">
    <property type="protein sequence ID" value="MBO8195985.1"/>
    <property type="molecule type" value="Genomic_DNA"/>
</dbReference>
<keyword evidence="3" id="KW-1185">Reference proteome</keyword>